<keyword evidence="10" id="KW-0414">Isoprene biosynthesis</keyword>
<reference evidence="13 14" key="1">
    <citation type="submission" date="2024-03" db="EMBL/GenBank/DDBJ databases">
        <title>The Acrasis kona genome and developmental transcriptomes reveal deep origins of eukaryotic multicellular pathways.</title>
        <authorList>
            <person name="Sheikh S."/>
            <person name="Fu C.-J."/>
            <person name="Brown M.W."/>
            <person name="Baldauf S.L."/>
        </authorList>
    </citation>
    <scope>NUCLEOTIDE SEQUENCE [LARGE SCALE GENOMIC DNA]</scope>
    <source>
        <strain evidence="13 14">ATCC MYA-3509</strain>
    </source>
</reference>
<dbReference type="PIRSF" id="PIRSF018427">
    <property type="entry name" value="Isopntndiph_ism"/>
    <property type="match status" value="1"/>
</dbReference>
<dbReference type="Pfam" id="PF00293">
    <property type="entry name" value="NUDIX"/>
    <property type="match status" value="1"/>
</dbReference>
<dbReference type="GO" id="GO:0006694">
    <property type="term" value="P:steroid biosynthetic process"/>
    <property type="evidence" value="ECO:0007669"/>
    <property type="project" value="UniProtKB-KW"/>
</dbReference>
<dbReference type="PANTHER" id="PTHR10885">
    <property type="entry name" value="ISOPENTENYL-DIPHOSPHATE DELTA-ISOMERASE"/>
    <property type="match status" value="1"/>
</dbReference>
<keyword evidence="7" id="KW-0460">Magnesium</keyword>
<dbReference type="EC" id="5.3.3.2" evidence="4"/>
<evidence type="ECO:0000256" key="10">
    <source>
        <dbReference type="ARBA" id="ARBA00023229"/>
    </source>
</evidence>
<sequence length="244" mass="28868">MSTTVTITNTVERRENLDDEQLKLMAHDECILVNERDEIVGHTSKKDCHVWKNILKGDMLHRAFSVFLLNERGELLLQQRSHDKITFPLYWTNTCCSHPLHNEENESDGVQGVRLAARRKLEHELGIPQQQIEVDRFEYMTRILYIAPFDENWGEHEVDYCLVYKLKEGEVLTIKANENEIEDYKYVSKQMLIDMMNDDKLLFTPWFKLIVEKFLFKWWDALLAGESLESHKQPEIVHNMITNT</sequence>
<evidence type="ECO:0000256" key="2">
    <source>
        <dbReference type="ARBA" id="ARBA00004826"/>
    </source>
</evidence>
<evidence type="ECO:0000256" key="1">
    <source>
        <dbReference type="ARBA" id="ARBA00001946"/>
    </source>
</evidence>
<evidence type="ECO:0000313" key="13">
    <source>
        <dbReference type="EMBL" id="KAL0477921.1"/>
    </source>
</evidence>
<dbReference type="InterPro" id="IPR011876">
    <property type="entry name" value="IsopentenylPP_isomerase_typ1"/>
</dbReference>
<dbReference type="FunFam" id="3.90.79.10:FF:000012">
    <property type="entry name" value="Isopentenyl-diphosphate Delta-isomerase 1"/>
    <property type="match status" value="1"/>
</dbReference>
<comment type="similarity">
    <text evidence="3">Belongs to the IPP isomerase type 1 family.</text>
</comment>
<comment type="pathway">
    <text evidence="2">Isoprenoid biosynthesis; dimethylallyl diphosphate biosynthesis; dimethylallyl diphosphate from isopentenyl diphosphate: step 1/1.</text>
</comment>
<dbReference type="Gene3D" id="3.90.79.10">
    <property type="entry name" value="Nucleoside Triphosphate Pyrophosphohydrolase"/>
    <property type="match status" value="1"/>
</dbReference>
<dbReference type="CDD" id="cd02885">
    <property type="entry name" value="NUDIX_IPP_Isomerase"/>
    <property type="match status" value="1"/>
</dbReference>
<keyword evidence="6" id="KW-0479">Metal-binding</keyword>
<dbReference type="PANTHER" id="PTHR10885:SF0">
    <property type="entry name" value="ISOPENTENYL-DIPHOSPHATE DELTA-ISOMERASE"/>
    <property type="match status" value="1"/>
</dbReference>
<keyword evidence="8" id="KW-0752">Steroid biosynthesis</keyword>
<evidence type="ECO:0000313" key="14">
    <source>
        <dbReference type="Proteomes" id="UP001431209"/>
    </source>
</evidence>
<dbReference type="NCBIfam" id="TIGR02150">
    <property type="entry name" value="IPP_isom_1"/>
    <property type="match status" value="1"/>
</dbReference>
<evidence type="ECO:0000256" key="5">
    <source>
        <dbReference type="ARBA" id="ARBA00022516"/>
    </source>
</evidence>
<dbReference type="GO" id="GO:0004452">
    <property type="term" value="F:isopentenyl-diphosphate delta-isomerase activity"/>
    <property type="evidence" value="ECO:0007669"/>
    <property type="project" value="UniProtKB-EC"/>
</dbReference>
<protein>
    <recommendedName>
        <fullName evidence="4">isopentenyl-diphosphate Delta-isomerase</fullName>
        <ecNumber evidence="4">5.3.3.2</ecNumber>
    </recommendedName>
</protein>
<evidence type="ECO:0000256" key="4">
    <source>
        <dbReference type="ARBA" id="ARBA00012057"/>
    </source>
</evidence>
<keyword evidence="14" id="KW-1185">Reference proteome</keyword>
<keyword evidence="11" id="KW-0413">Isomerase</keyword>
<accession>A0AAW2YLY6</accession>
<dbReference type="AlphaFoldDB" id="A0AAW2YLY6"/>
<keyword evidence="9" id="KW-0443">Lipid metabolism</keyword>
<feature type="domain" description="Nudix hydrolase" evidence="12">
    <location>
        <begin position="59"/>
        <end position="209"/>
    </location>
</feature>
<dbReference type="SUPFAM" id="SSF55811">
    <property type="entry name" value="Nudix"/>
    <property type="match status" value="1"/>
</dbReference>
<evidence type="ECO:0000256" key="3">
    <source>
        <dbReference type="ARBA" id="ARBA00007579"/>
    </source>
</evidence>
<evidence type="ECO:0000256" key="11">
    <source>
        <dbReference type="ARBA" id="ARBA00023235"/>
    </source>
</evidence>
<evidence type="ECO:0000256" key="7">
    <source>
        <dbReference type="ARBA" id="ARBA00022842"/>
    </source>
</evidence>
<evidence type="ECO:0000256" key="9">
    <source>
        <dbReference type="ARBA" id="ARBA00023098"/>
    </source>
</evidence>
<dbReference type="GO" id="GO:0009240">
    <property type="term" value="P:isopentenyl diphosphate biosynthetic process"/>
    <property type="evidence" value="ECO:0007669"/>
    <property type="project" value="TreeGrafter"/>
</dbReference>
<keyword evidence="5" id="KW-0444">Lipid biosynthesis</keyword>
<dbReference type="GO" id="GO:0005737">
    <property type="term" value="C:cytoplasm"/>
    <property type="evidence" value="ECO:0007669"/>
    <property type="project" value="TreeGrafter"/>
</dbReference>
<evidence type="ECO:0000256" key="8">
    <source>
        <dbReference type="ARBA" id="ARBA00022955"/>
    </source>
</evidence>
<name>A0AAW2YLY6_9EUKA</name>
<dbReference type="Proteomes" id="UP001431209">
    <property type="component" value="Unassembled WGS sequence"/>
</dbReference>
<evidence type="ECO:0000256" key="6">
    <source>
        <dbReference type="ARBA" id="ARBA00022723"/>
    </source>
</evidence>
<dbReference type="EMBL" id="JAOPGA020000280">
    <property type="protein sequence ID" value="KAL0477921.1"/>
    <property type="molecule type" value="Genomic_DNA"/>
</dbReference>
<evidence type="ECO:0000259" key="12">
    <source>
        <dbReference type="PROSITE" id="PS51462"/>
    </source>
</evidence>
<comment type="caution">
    <text evidence="13">The sequence shown here is derived from an EMBL/GenBank/DDBJ whole genome shotgun (WGS) entry which is preliminary data.</text>
</comment>
<proteinExistence type="inferred from homology"/>
<gene>
    <name evidence="13" type="ORF">AKO1_005399</name>
</gene>
<dbReference type="InterPro" id="IPR000086">
    <property type="entry name" value="NUDIX_hydrolase_dom"/>
</dbReference>
<organism evidence="13 14">
    <name type="scientific">Acrasis kona</name>
    <dbReference type="NCBI Taxonomy" id="1008807"/>
    <lineage>
        <taxon>Eukaryota</taxon>
        <taxon>Discoba</taxon>
        <taxon>Heterolobosea</taxon>
        <taxon>Tetramitia</taxon>
        <taxon>Eutetramitia</taxon>
        <taxon>Acrasidae</taxon>
        <taxon>Acrasis</taxon>
    </lineage>
</organism>
<comment type="cofactor">
    <cofactor evidence="1">
        <name>Mg(2+)</name>
        <dbReference type="ChEBI" id="CHEBI:18420"/>
    </cofactor>
</comment>
<dbReference type="InterPro" id="IPR015797">
    <property type="entry name" value="NUDIX_hydrolase-like_dom_sf"/>
</dbReference>
<dbReference type="GO" id="GO:0046872">
    <property type="term" value="F:metal ion binding"/>
    <property type="evidence" value="ECO:0007669"/>
    <property type="project" value="UniProtKB-KW"/>
</dbReference>
<dbReference type="PROSITE" id="PS51462">
    <property type="entry name" value="NUDIX"/>
    <property type="match status" value="1"/>
</dbReference>